<dbReference type="PANTHER" id="PTHR24220">
    <property type="entry name" value="IMPORT ATP-BINDING PROTEIN"/>
    <property type="match status" value="1"/>
</dbReference>
<evidence type="ECO:0000313" key="6">
    <source>
        <dbReference type="Proteomes" id="UP000886752"/>
    </source>
</evidence>
<dbReference type="PANTHER" id="PTHR24220:SF689">
    <property type="entry name" value="LIPOPROTEIN-RELEASING SYSTEM ATP-BINDING PROTEIN LOLD"/>
    <property type="match status" value="1"/>
</dbReference>
<dbReference type="Pfam" id="PF00005">
    <property type="entry name" value="ABC_tran"/>
    <property type="match status" value="1"/>
</dbReference>
<dbReference type="EMBL" id="DXHV01000075">
    <property type="protein sequence ID" value="HIW01237.1"/>
    <property type="molecule type" value="Genomic_DNA"/>
</dbReference>
<gene>
    <name evidence="5" type="ORF">H9894_08635</name>
</gene>
<dbReference type="GO" id="GO:0044874">
    <property type="term" value="P:lipoprotein localization to outer membrane"/>
    <property type="evidence" value="ECO:0007669"/>
    <property type="project" value="TreeGrafter"/>
</dbReference>
<reference evidence="5" key="2">
    <citation type="submission" date="2021-04" db="EMBL/GenBank/DDBJ databases">
        <authorList>
            <person name="Gilroy R."/>
        </authorList>
    </citation>
    <scope>NUCLEOTIDE SEQUENCE</scope>
    <source>
        <strain evidence="5">ChiHecec2B26-446</strain>
    </source>
</reference>
<evidence type="ECO:0000256" key="1">
    <source>
        <dbReference type="ARBA" id="ARBA00005417"/>
    </source>
</evidence>
<keyword evidence="3 5" id="KW-0067">ATP-binding</keyword>
<dbReference type="InterPro" id="IPR027417">
    <property type="entry name" value="P-loop_NTPase"/>
</dbReference>
<dbReference type="SMART" id="SM00382">
    <property type="entry name" value="AAA"/>
    <property type="match status" value="1"/>
</dbReference>
<name>A0A9D1TQL9_9BACT</name>
<feature type="domain" description="ABC transporter" evidence="4">
    <location>
        <begin position="6"/>
        <end position="257"/>
    </location>
</feature>
<protein>
    <submittedName>
        <fullName evidence="5">ABC transporter ATP-binding protein</fullName>
    </submittedName>
</protein>
<dbReference type="GO" id="GO:0022857">
    <property type="term" value="F:transmembrane transporter activity"/>
    <property type="evidence" value="ECO:0007669"/>
    <property type="project" value="TreeGrafter"/>
</dbReference>
<dbReference type="InterPro" id="IPR003593">
    <property type="entry name" value="AAA+_ATPase"/>
</dbReference>
<dbReference type="GO" id="GO:0005886">
    <property type="term" value="C:plasma membrane"/>
    <property type="evidence" value="ECO:0007669"/>
    <property type="project" value="TreeGrafter"/>
</dbReference>
<dbReference type="AlphaFoldDB" id="A0A9D1TQL9"/>
<dbReference type="Proteomes" id="UP000886752">
    <property type="component" value="Unassembled WGS sequence"/>
</dbReference>
<evidence type="ECO:0000259" key="4">
    <source>
        <dbReference type="PROSITE" id="PS50893"/>
    </source>
</evidence>
<dbReference type="PROSITE" id="PS50893">
    <property type="entry name" value="ABC_TRANSPORTER_2"/>
    <property type="match status" value="1"/>
</dbReference>
<comment type="similarity">
    <text evidence="1">Belongs to the ABC transporter superfamily.</text>
</comment>
<evidence type="ECO:0000256" key="3">
    <source>
        <dbReference type="ARBA" id="ARBA00022840"/>
    </source>
</evidence>
<evidence type="ECO:0000256" key="2">
    <source>
        <dbReference type="ARBA" id="ARBA00022741"/>
    </source>
</evidence>
<dbReference type="GO" id="GO:0016887">
    <property type="term" value="F:ATP hydrolysis activity"/>
    <property type="evidence" value="ECO:0007669"/>
    <property type="project" value="InterPro"/>
</dbReference>
<dbReference type="GO" id="GO:0005524">
    <property type="term" value="F:ATP binding"/>
    <property type="evidence" value="ECO:0007669"/>
    <property type="project" value="UniProtKB-KW"/>
</dbReference>
<accession>A0A9D1TQL9</accession>
<organism evidence="5 6">
    <name type="scientific">Candidatus Desulfovibrio intestinipullorum</name>
    <dbReference type="NCBI Taxonomy" id="2838536"/>
    <lineage>
        <taxon>Bacteria</taxon>
        <taxon>Pseudomonadati</taxon>
        <taxon>Thermodesulfobacteriota</taxon>
        <taxon>Desulfovibrionia</taxon>
        <taxon>Desulfovibrionales</taxon>
        <taxon>Desulfovibrionaceae</taxon>
        <taxon>Desulfovibrio</taxon>
    </lineage>
</organism>
<keyword evidence="2" id="KW-0547">Nucleotide-binding</keyword>
<reference evidence="5" key="1">
    <citation type="journal article" date="2021" name="PeerJ">
        <title>Extensive microbial diversity within the chicken gut microbiome revealed by metagenomics and culture.</title>
        <authorList>
            <person name="Gilroy R."/>
            <person name="Ravi A."/>
            <person name="Getino M."/>
            <person name="Pursley I."/>
            <person name="Horton D.L."/>
            <person name="Alikhan N.F."/>
            <person name="Baker D."/>
            <person name="Gharbi K."/>
            <person name="Hall N."/>
            <person name="Watson M."/>
            <person name="Adriaenssens E.M."/>
            <person name="Foster-Nyarko E."/>
            <person name="Jarju S."/>
            <person name="Secka A."/>
            <person name="Antonio M."/>
            <person name="Oren A."/>
            <person name="Chaudhuri R.R."/>
            <person name="La Ragione R."/>
            <person name="Hildebrand F."/>
            <person name="Pallen M.J."/>
        </authorList>
    </citation>
    <scope>NUCLEOTIDE SEQUENCE</scope>
    <source>
        <strain evidence="5">ChiHecec2B26-446</strain>
    </source>
</reference>
<dbReference type="GO" id="GO:0089705">
    <property type="term" value="P:protein localization to outer membrane"/>
    <property type="evidence" value="ECO:0007669"/>
    <property type="project" value="TreeGrafter"/>
</dbReference>
<dbReference type="SUPFAM" id="SSF52540">
    <property type="entry name" value="P-loop containing nucleoside triphosphate hydrolases"/>
    <property type="match status" value="1"/>
</dbReference>
<evidence type="ECO:0000313" key="5">
    <source>
        <dbReference type="EMBL" id="HIW01237.1"/>
    </source>
</evidence>
<dbReference type="Gene3D" id="3.40.50.300">
    <property type="entry name" value="P-loop containing nucleotide triphosphate hydrolases"/>
    <property type="match status" value="1"/>
</dbReference>
<proteinExistence type="inferred from homology"/>
<dbReference type="InterPro" id="IPR003439">
    <property type="entry name" value="ABC_transporter-like_ATP-bd"/>
</dbReference>
<sequence length="260" mass="28510">MVRHVFDLAHVTKSRPGTENYRLKITRLQVLPRDTIAIVGTSGCGKSTALDLLACALKPDPVPAEAVRENGREERPVFRFSPTPDREVDIYAAWARGGSNALASDRMRYLGYVLQTGGLLPFLTARDNIMLTCKVLNIVPDHIKRIEAITKELNIFSLLGKYPAQLSMGERQRVAIARALAHNPSVILADEPTAALDPSHSKTVMQLFLKLARDQETTVIMVSHDQALAAELGFTLVPMTVTSRRDGVTANLFFSSSMGG</sequence>
<dbReference type="InterPro" id="IPR015854">
    <property type="entry name" value="ABC_transpr_LolD-like"/>
</dbReference>
<comment type="caution">
    <text evidence="5">The sequence shown here is derived from an EMBL/GenBank/DDBJ whole genome shotgun (WGS) entry which is preliminary data.</text>
</comment>